<keyword evidence="3 7" id="KW-0347">Helicase</keyword>
<comment type="caution">
    <text evidence="11">The sequence shown here is derived from an EMBL/GenBank/DDBJ whole genome shotgun (WGS) entry which is preliminary data.</text>
</comment>
<dbReference type="GO" id="GO:0003676">
    <property type="term" value="F:nucleic acid binding"/>
    <property type="evidence" value="ECO:0007669"/>
    <property type="project" value="InterPro"/>
</dbReference>
<evidence type="ECO:0000256" key="6">
    <source>
        <dbReference type="PROSITE-ProRule" id="PRU00552"/>
    </source>
</evidence>
<evidence type="ECO:0000256" key="7">
    <source>
        <dbReference type="RuleBase" id="RU000492"/>
    </source>
</evidence>
<dbReference type="PROSITE" id="PS51192">
    <property type="entry name" value="HELICASE_ATP_BIND_1"/>
    <property type="match status" value="1"/>
</dbReference>
<dbReference type="InterPro" id="IPR050079">
    <property type="entry name" value="DEAD_box_RNA_helicase"/>
</dbReference>
<feature type="domain" description="Helicase ATP-binding" evidence="8">
    <location>
        <begin position="35"/>
        <end position="206"/>
    </location>
</feature>
<dbReference type="GO" id="GO:0016787">
    <property type="term" value="F:hydrolase activity"/>
    <property type="evidence" value="ECO:0007669"/>
    <property type="project" value="UniProtKB-KW"/>
</dbReference>
<protein>
    <submittedName>
        <fullName evidence="11">ATP-dependent RNA helicase</fullName>
    </submittedName>
</protein>
<dbReference type="AlphaFoldDB" id="A0A161SL54"/>
<evidence type="ECO:0000259" key="9">
    <source>
        <dbReference type="PROSITE" id="PS51194"/>
    </source>
</evidence>
<dbReference type="OrthoDB" id="8520957at2"/>
<dbReference type="SUPFAM" id="SSF52540">
    <property type="entry name" value="P-loop containing nucleoside triphosphate hydrolases"/>
    <property type="match status" value="1"/>
</dbReference>
<dbReference type="CDD" id="cd00268">
    <property type="entry name" value="DEADc"/>
    <property type="match status" value="1"/>
</dbReference>
<dbReference type="SMART" id="SM00490">
    <property type="entry name" value="HELICc"/>
    <property type="match status" value="1"/>
</dbReference>
<dbReference type="InterPro" id="IPR014001">
    <property type="entry name" value="Helicase_ATP-bd"/>
</dbReference>
<dbReference type="CDD" id="cd18787">
    <property type="entry name" value="SF2_C_DEAD"/>
    <property type="match status" value="1"/>
</dbReference>
<dbReference type="SMART" id="SM00487">
    <property type="entry name" value="DEXDc"/>
    <property type="match status" value="1"/>
</dbReference>
<evidence type="ECO:0000256" key="2">
    <source>
        <dbReference type="ARBA" id="ARBA00022801"/>
    </source>
</evidence>
<dbReference type="InterPro" id="IPR014014">
    <property type="entry name" value="RNA_helicase_DEAD_Q_motif"/>
</dbReference>
<dbReference type="GO" id="GO:0003724">
    <property type="term" value="F:RNA helicase activity"/>
    <property type="evidence" value="ECO:0007669"/>
    <property type="project" value="InterPro"/>
</dbReference>
<comment type="similarity">
    <text evidence="5 7">Belongs to the DEAD box helicase family.</text>
</comment>
<evidence type="ECO:0000313" key="12">
    <source>
        <dbReference type="Proteomes" id="UP000076625"/>
    </source>
</evidence>
<evidence type="ECO:0000313" key="11">
    <source>
        <dbReference type="EMBL" id="KZE35170.1"/>
    </source>
</evidence>
<keyword evidence="4 7" id="KW-0067">ATP-binding</keyword>
<dbReference type="Gene3D" id="3.30.70.330">
    <property type="match status" value="1"/>
</dbReference>
<dbReference type="GO" id="GO:0005829">
    <property type="term" value="C:cytosol"/>
    <property type="evidence" value="ECO:0007669"/>
    <property type="project" value="TreeGrafter"/>
</dbReference>
<proteinExistence type="inferred from homology"/>
<accession>A0A161SL54</accession>
<dbReference type="GO" id="GO:0005524">
    <property type="term" value="F:ATP binding"/>
    <property type="evidence" value="ECO:0007669"/>
    <property type="project" value="UniProtKB-KW"/>
</dbReference>
<evidence type="ECO:0000259" key="10">
    <source>
        <dbReference type="PROSITE" id="PS51195"/>
    </source>
</evidence>
<evidence type="ECO:0000256" key="3">
    <source>
        <dbReference type="ARBA" id="ARBA00022806"/>
    </source>
</evidence>
<dbReference type="InterPro" id="IPR001650">
    <property type="entry name" value="Helicase_C-like"/>
</dbReference>
<keyword evidence="12" id="KW-1185">Reference proteome</keyword>
<evidence type="ECO:0000256" key="4">
    <source>
        <dbReference type="ARBA" id="ARBA00022840"/>
    </source>
</evidence>
<reference evidence="12" key="1">
    <citation type="submission" date="2016-01" db="EMBL/GenBank/DDBJ databases">
        <title>Draft genome of Chromobacterium sp. F49.</title>
        <authorList>
            <person name="Hong K.W."/>
        </authorList>
    </citation>
    <scope>NUCLEOTIDE SEQUENCE [LARGE SCALE GENOMIC DNA]</scope>
    <source>
        <strain evidence="12">CN10</strain>
    </source>
</reference>
<dbReference type="Proteomes" id="UP000076625">
    <property type="component" value="Unassembled WGS sequence"/>
</dbReference>
<sequence>MMTDLFSSLPLPAAQLANLERLGYATMTPIQAASLPALLAGRDLIARAQTGSGKTAAFGLGLLARLNPRYFGTQALVLCPTRELADQVAKEIRRLARFADNIKVLTLCGGSPIAPQRISLEHGAQVVVGTPGRVLDHVERGTLKLDSLKTLVLDEADRMVDMGFYDEMARIADACPRARQTLLFSATYPDAIRQQSARFLADPLEVSVEAQHGDERIAQTFYEVEPEARAAAVARLLRHHRPESAIAFCNTKARCRELVDALSGEGIAALALSGELEQRERDEVLVRFANKSCTLLVATDVAARGLDIAGLDLVINVDLTPDPEVHVHRIGRTGRAGESGRAVSLATPLDGRRAAQIEDYLGRPLVWAKLAELPPSAPAPLTPAMVTVQILGGRKDKVRPGDILGALTGEAGLPGSAVGKIALFDHVSYVAVERGAAKKALKRLAEGGIKGRTAKARLIGA</sequence>
<dbReference type="Gene3D" id="3.40.50.300">
    <property type="entry name" value="P-loop containing nucleotide triphosphate hydrolases"/>
    <property type="match status" value="2"/>
</dbReference>
<dbReference type="InterPro" id="IPR044742">
    <property type="entry name" value="DEAD/DEAH_RhlB"/>
</dbReference>
<dbReference type="InterPro" id="IPR005580">
    <property type="entry name" value="DbpA/CsdA_RNA-bd_dom"/>
</dbReference>
<name>A0A161SL54_9NEIS</name>
<keyword evidence="1 7" id="KW-0547">Nucleotide-binding</keyword>
<dbReference type="Pfam" id="PF00270">
    <property type="entry name" value="DEAD"/>
    <property type="match status" value="1"/>
</dbReference>
<dbReference type="InterPro" id="IPR000629">
    <property type="entry name" value="RNA-helicase_DEAD-box_CS"/>
</dbReference>
<dbReference type="PANTHER" id="PTHR47959">
    <property type="entry name" value="ATP-DEPENDENT RNA HELICASE RHLE-RELATED"/>
    <property type="match status" value="1"/>
</dbReference>
<evidence type="ECO:0000259" key="8">
    <source>
        <dbReference type="PROSITE" id="PS51192"/>
    </source>
</evidence>
<feature type="domain" description="Helicase C-terminal" evidence="9">
    <location>
        <begin position="216"/>
        <end position="381"/>
    </location>
</feature>
<organism evidence="11 12">
    <name type="scientific">Crenobacter luteus</name>
    <dbReference type="NCBI Taxonomy" id="1452487"/>
    <lineage>
        <taxon>Bacteria</taxon>
        <taxon>Pseudomonadati</taxon>
        <taxon>Pseudomonadota</taxon>
        <taxon>Betaproteobacteria</taxon>
        <taxon>Neisseriales</taxon>
        <taxon>Neisseriaceae</taxon>
        <taxon>Crenobacter</taxon>
    </lineage>
</organism>
<dbReference type="PANTHER" id="PTHR47959:SF1">
    <property type="entry name" value="ATP-DEPENDENT RNA HELICASE DBPA"/>
    <property type="match status" value="1"/>
</dbReference>
<feature type="domain" description="DEAD-box RNA helicase Q" evidence="10">
    <location>
        <begin position="4"/>
        <end position="32"/>
    </location>
</feature>
<dbReference type="PROSITE" id="PS51194">
    <property type="entry name" value="HELICASE_CTER"/>
    <property type="match status" value="1"/>
</dbReference>
<dbReference type="NCBIfam" id="NF008744">
    <property type="entry name" value="PRK11776.1"/>
    <property type="match status" value="1"/>
</dbReference>
<dbReference type="PROSITE" id="PS51195">
    <property type="entry name" value="Q_MOTIF"/>
    <property type="match status" value="1"/>
</dbReference>
<dbReference type="PROSITE" id="PS00039">
    <property type="entry name" value="DEAD_ATP_HELICASE"/>
    <property type="match status" value="1"/>
</dbReference>
<dbReference type="Pfam" id="PF03880">
    <property type="entry name" value="DbpA"/>
    <property type="match status" value="1"/>
</dbReference>
<dbReference type="InterPro" id="IPR011545">
    <property type="entry name" value="DEAD/DEAH_box_helicase_dom"/>
</dbReference>
<keyword evidence="2 7" id="KW-0378">Hydrolase</keyword>
<evidence type="ECO:0000256" key="5">
    <source>
        <dbReference type="ARBA" id="ARBA00038437"/>
    </source>
</evidence>
<dbReference type="Pfam" id="PF00271">
    <property type="entry name" value="Helicase_C"/>
    <property type="match status" value="1"/>
</dbReference>
<dbReference type="InterPro" id="IPR012677">
    <property type="entry name" value="Nucleotide-bd_a/b_plait_sf"/>
</dbReference>
<dbReference type="InterPro" id="IPR027417">
    <property type="entry name" value="P-loop_NTPase"/>
</dbReference>
<evidence type="ECO:0000256" key="1">
    <source>
        <dbReference type="ARBA" id="ARBA00022741"/>
    </source>
</evidence>
<dbReference type="STRING" id="1452487.AVW16_05210"/>
<dbReference type="EMBL" id="LQQU01000003">
    <property type="protein sequence ID" value="KZE35170.1"/>
    <property type="molecule type" value="Genomic_DNA"/>
</dbReference>
<gene>
    <name evidence="11" type="ORF">AVW16_05210</name>
</gene>
<feature type="short sequence motif" description="Q motif" evidence="6">
    <location>
        <begin position="4"/>
        <end position="32"/>
    </location>
</feature>